<dbReference type="AlphaFoldDB" id="A0A413FE77"/>
<protein>
    <submittedName>
        <fullName evidence="1">Uncharacterized protein</fullName>
    </submittedName>
</protein>
<sequence>MVFLIDGISYLVWLDPHHNLTASAGYGGINKYPAGLSLYEPQEETIYQLNDRINYLHEELKPRKNT</sequence>
<reference evidence="1 2" key="1">
    <citation type="submission" date="2018-08" db="EMBL/GenBank/DDBJ databases">
        <title>A genome reference for cultivated species of the human gut microbiota.</title>
        <authorList>
            <person name="Zou Y."/>
            <person name="Xue W."/>
            <person name="Luo G."/>
        </authorList>
    </citation>
    <scope>NUCLEOTIDE SEQUENCE [LARGE SCALE GENOMIC DNA]</scope>
    <source>
        <strain evidence="1 2">AF04-15</strain>
    </source>
</reference>
<dbReference type="Proteomes" id="UP000283880">
    <property type="component" value="Unassembled WGS sequence"/>
</dbReference>
<name>A0A413FE77_9FIRM</name>
<proteinExistence type="predicted"/>
<evidence type="ECO:0000313" key="1">
    <source>
        <dbReference type="EMBL" id="RGX28736.1"/>
    </source>
</evidence>
<evidence type="ECO:0000313" key="2">
    <source>
        <dbReference type="Proteomes" id="UP000283880"/>
    </source>
</evidence>
<dbReference type="EMBL" id="QSBM01000010">
    <property type="protein sequence ID" value="RGX28736.1"/>
    <property type="molecule type" value="Genomic_DNA"/>
</dbReference>
<accession>A0A413FE77</accession>
<organism evidence="1 2">
    <name type="scientific">Enterocloster asparagiformis</name>
    <dbReference type="NCBI Taxonomy" id="333367"/>
    <lineage>
        <taxon>Bacteria</taxon>
        <taxon>Bacillati</taxon>
        <taxon>Bacillota</taxon>
        <taxon>Clostridia</taxon>
        <taxon>Lachnospirales</taxon>
        <taxon>Lachnospiraceae</taxon>
        <taxon>Enterocloster</taxon>
    </lineage>
</organism>
<gene>
    <name evidence="1" type="ORF">DWV29_14065</name>
</gene>
<comment type="caution">
    <text evidence="1">The sequence shown here is derived from an EMBL/GenBank/DDBJ whole genome shotgun (WGS) entry which is preliminary data.</text>
</comment>